<feature type="site" description="Electron transfer via tryptophanyl radical" evidence="6">
    <location>
        <position position="358"/>
    </location>
</feature>
<accession>A0A448D5A2</accession>
<evidence type="ECO:0000256" key="6">
    <source>
        <dbReference type="PIRSR" id="PIRSR602081-2"/>
    </source>
</evidence>
<dbReference type="PANTHER" id="PTHR11455">
    <property type="entry name" value="CRYPTOCHROME"/>
    <property type="match status" value="1"/>
</dbReference>
<evidence type="ECO:0000256" key="1">
    <source>
        <dbReference type="ARBA" id="ARBA00001932"/>
    </source>
</evidence>
<evidence type="ECO:0000313" key="10">
    <source>
        <dbReference type="Proteomes" id="UP000279284"/>
    </source>
</evidence>
<dbReference type="InterPro" id="IPR018394">
    <property type="entry name" value="DNA_photolyase_1_CS_C"/>
</dbReference>
<dbReference type="GO" id="GO:0009416">
    <property type="term" value="P:response to light stimulus"/>
    <property type="evidence" value="ECO:0007669"/>
    <property type="project" value="TreeGrafter"/>
</dbReference>
<dbReference type="InterPro" id="IPR014729">
    <property type="entry name" value="Rossmann-like_a/b/a_fold"/>
</dbReference>
<feature type="domain" description="Photolyase/cryptochrome alpha/beta" evidence="8">
    <location>
        <begin position="3"/>
        <end position="132"/>
    </location>
</feature>
<dbReference type="PROSITE" id="PS00394">
    <property type="entry name" value="DNA_PHOTOLYASES_1_1"/>
    <property type="match status" value="1"/>
</dbReference>
<feature type="binding site" evidence="5">
    <location>
        <begin position="371"/>
        <end position="373"/>
    </location>
    <ligand>
        <name>FAD</name>
        <dbReference type="ChEBI" id="CHEBI:57692"/>
    </ligand>
</feature>
<dbReference type="InterPro" id="IPR036134">
    <property type="entry name" value="Crypto/Photolyase_FAD-like_sf"/>
</dbReference>
<feature type="site" description="Electron transfer via tryptophanyl radical" evidence="6">
    <location>
        <position position="381"/>
    </location>
</feature>
<evidence type="ECO:0000256" key="2">
    <source>
        <dbReference type="ARBA" id="ARBA00022630"/>
    </source>
</evidence>
<dbReference type="InterPro" id="IPR002081">
    <property type="entry name" value="Cryptochrome/DNA_photolyase_1"/>
</dbReference>
<keyword evidence="2 5" id="KW-0285">Flavoprotein</keyword>
<dbReference type="Pfam" id="PF03441">
    <property type="entry name" value="FAD_binding_7"/>
    <property type="match status" value="1"/>
</dbReference>
<name>A0A448D5A2_9NEIS</name>
<keyword evidence="10" id="KW-1185">Reference proteome</keyword>
<dbReference type="Pfam" id="PF00875">
    <property type="entry name" value="DNA_photolyase"/>
    <property type="match status" value="1"/>
</dbReference>
<keyword evidence="9" id="KW-0456">Lyase</keyword>
<comment type="similarity">
    <text evidence="7">Belongs to the DNA photolyase family.</text>
</comment>
<dbReference type="GO" id="GO:0003677">
    <property type="term" value="F:DNA binding"/>
    <property type="evidence" value="ECO:0007669"/>
    <property type="project" value="TreeGrafter"/>
</dbReference>
<feature type="site" description="Electron transfer via tryptophanyl radical" evidence="6">
    <location>
        <position position="305"/>
    </location>
</feature>
<evidence type="ECO:0000256" key="7">
    <source>
        <dbReference type="RuleBase" id="RU004182"/>
    </source>
</evidence>
<dbReference type="Gene3D" id="1.10.579.10">
    <property type="entry name" value="DNA Cyclobutane Dipyrimidine Photolyase, subunit A, domain 3"/>
    <property type="match status" value="1"/>
</dbReference>
<evidence type="ECO:0000256" key="4">
    <source>
        <dbReference type="ARBA" id="ARBA00022991"/>
    </source>
</evidence>
<dbReference type="PRINTS" id="PR00147">
    <property type="entry name" value="DNAPHOTLYASE"/>
</dbReference>
<dbReference type="SUPFAM" id="SSF52425">
    <property type="entry name" value="Cryptochrome/photolyase, N-terminal domain"/>
    <property type="match status" value="1"/>
</dbReference>
<feature type="binding site" evidence="5">
    <location>
        <position position="227"/>
    </location>
    <ligand>
        <name>FAD</name>
        <dbReference type="ChEBI" id="CHEBI:57692"/>
    </ligand>
</feature>
<gene>
    <name evidence="9" type="primary">phr</name>
    <name evidence="9" type="ORF">NCTC10296_00189</name>
</gene>
<dbReference type="SUPFAM" id="SSF48173">
    <property type="entry name" value="Cryptochrome/photolyase FAD-binding domain"/>
    <property type="match status" value="1"/>
</dbReference>
<dbReference type="EC" id="4.1.99.3" evidence="9"/>
<keyword evidence="3 5" id="KW-0274">FAD</keyword>
<comment type="cofactor">
    <cofactor evidence="5">
        <name>FAD</name>
        <dbReference type="ChEBI" id="CHEBI:57692"/>
    </cofactor>
    <text evidence="5">Binds 1 FAD per subunit.</text>
</comment>
<dbReference type="PROSITE" id="PS51645">
    <property type="entry name" value="PHR_CRY_ALPHA_BETA"/>
    <property type="match status" value="1"/>
</dbReference>
<evidence type="ECO:0000313" key="9">
    <source>
        <dbReference type="EMBL" id="VEE99148.1"/>
    </source>
</evidence>
<dbReference type="RefSeq" id="WP_085416993.1">
    <property type="nucleotide sequence ID" value="NZ_CAUJPY010000019.1"/>
</dbReference>
<evidence type="ECO:0000256" key="3">
    <source>
        <dbReference type="ARBA" id="ARBA00022827"/>
    </source>
</evidence>
<proteinExistence type="inferred from homology"/>
<dbReference type="AlphaFoldDB" id="A0A448D5A2"/>
<sequence length="467" mass="52148">MFQTTLVWFRYDLRAFDHTALQEAVRLGLPVVGMYVFEPEEAPVSEGRRRRRVFVHQCLSELQSRLAEKGVPLFVAIGSAEREVPAFANDVDAAYVVCAGAGEPDSVHQENVVAAHLVGDGRQFKVVNDDAVLSKFVSADSEGKLYTDFDAYRKAWLAASDGMVWQPSDDWAALTGLQTGLSEHLRFAPELPSLKQLGVEDGASVFEGGERAADKLLAGLMRRMGDYHLGRGLSAQSDNFRLSPYLRFGVISVRYLIGLIKRMGGEDEEVLLNALMRREFYHRLVYRYPNVLLQGFNPKYRNIAWENNPQYLVAWQEGRTGYPLLDAAMRCLNQTGYLPDNLRSYAAAFLSQVLLCDWRLGEAYFAGQLLDFDLAVNNGCWQDAVGVGACAQKPLSMMHPVFAAQKLDPVGQTIRRYVPELAHVPKDVIHTPWLGKASINTNGYPDPVAEYSSQRKKTLVLYDGVAD</sequence>
<dbReference type="PANTHER" id="PTHR11455:SF9">
    <property type="entry name" value="CRYPTOCHROME CIRCADIAN CLOCK 5 ISOFORM X1"/>
    <property type="match status" value="1"/>
</dbReference>
<dbReference type="InterPro" id="IPR005101">
    <property type="entry name" value="Cryptochr/Photolyase_FAD-bd"/>
</dbReference>
<dbReference type="InterPro" id="IPR036155">
    <property type="entry name" value="Crypto/Photolyase_N_sf"/>
</dbReference>
<dbReference type="InterPro" id="IPR006050">
    <property type="entry name" value="DNA_photolyase_N"/>
</dbReference>
<evidence type="ECO:0000256" key="5">
    <source>
        <dbReference type="PIRSR" id="PIRSR602081-1"/>
    </source>
</evidence>
<dbReference type="OrthoDB" id="9772484at2"/>
<dbReference type="Gene3D" id="1.25.40.80">
    <property type="match status" value="1"/>
</dbReference>
<dbReference type="KEGG" id="nci:NCTC10296_00189"/>
<dbReference type="GO" id="GO:0071949">
    <property type="term" value="F:FAD binding"/>
    <property type="evidence" value="ECO:0007669"/>
    <property type="project" value="TreeGrafter"/>
</dbReference>
<keyword evidence="4 7" id="KW-0157">Chromophore</keyword>
<dbReference type="GO" id="GO:0003904">
    <property type="term" value="F:deoxyribodipyrimidine photo-lyase activity"/>
    <property type="evidence" value="ECO:0007669"/>
    <property type="project" value="UniProtKB-EC"/>
</dbReference>
<dbReference type="Gene3D" id="3.40.50.620">
    <property type="entry name" value="HUPs"/>
    <property type="match status" value="1"/>
</dbReference>
<dbReference type="STRING" id="493.BWD07_08430"/>
<evidence type="ECO:0000259" key="8">
    <source>
        <dbReference type="PROSITE" id="PS51645"/>
    </source>
</evidence>
<organism evidence="9 10">
    <name type="scientific">Neisseria canis</name>
    <dbReference type="NCBI Taxonomy" id="493"/>
    <lineage>
        <taxon>Bacteria</taxon>
        <taxon>Pseudomonadati</taxon>
        <taxon>Pseudomonadota</taxon>
        <taxon>Betaproteobacteria</taxon>
        <taxon>Neisseriales</taxon>
        <taxon>Neisseriaceae</taxon>
        <taxon>Neisseria</taxon>
    </lineage>
</organism>
<reference evidence="9 10" key="1">
    <citation type="submission" date="2018-12" db="EMBL/GenBank/DDBJ databases">
        <authorList>
            <consortium name="Pathogen Informatics"/>
        </authorList>
    </citation>
    <scope>NUCLEOTIDE SEQUENCE [LARGE SCALE GENOMIC DNA]</scope>
    <source>
        <strain evidence="9 10">NCTC10296</strain>
    </source>
</reference>
<dbReference type="EMBL" id="LR134313">
    <property type="protein sequence ID" value="VEE99148.1"/>
    <property type="molecule type" value="Genomic_DNA"/>
</dbReference>
<dbReference type="Proteomes" id="UP000279284">
    <property type="component" value="Chromosome"/>
</dbReference>
<dbReference type="GO" id="GO:0006139">
    <property type="term" value="P:nucleobase-containing compound metabolic process"/>
    <property type="evidence" value="ECO:0007669"/>
    <property type="project" value="UniProtKB-ARBA"/>
</dbReference>
<protein>
    <submittedName>
        <fullName evidence="9">Deoxyribodopyrimidine photolyase</fullName>
        <ecNumber evidence="9">4.1.99.3</ecNumber>
    </submittedName>
</protein>
<comment type="cofactor">
    <cofactor evidence="1">
        <name>(6R)-5,10-methylene-5,6,7,8-tetrahydrofolate</name>
        <dbReference type="ChEBI" id="CHEBI:15636"/>
    </cofactor>
</comment>
<dbReference type="GO" id="GO:0006950">
    <property type="term" value="P:response to stress"/>
    <property type="evidence" value="ECO:0007669"/>
    <property type="project" value="UniProtKB-ARBA"/>
</dbReference>